<organism evidence="7 8">
    <name type="scientific">Streptomyces hokutonensis</name>
    <dbReference type="NCBI Taxonomy" id="1306990"/>
    <lineage>
        <taxon>Bacteria</taxon>
        <taxon>Bacillati</taxon>
        <taxon>Actinomycetota</taxon>
        <taxon>Actinomycetes</taxon>
        <taxon>Kitasatosporales</taxon>
        <taxon>Streptomycetaceae</taxon>
        <taxon>Streptomyces</taxon>
    </lineage>
</organism>
<evidence type="ECO:0000259" key="5">
    <source>
        <dbReference type="Pfam" id="PF02771"/>
    </source>
</evidence>
<dbReference type="InterPro" id="IPR036250">
    <property type="entry name" value="AcylCo_DH-like_C"/>
</dbReference>
<dbReference type="EC" id="1.-.-.-" evidence="7"/>
<dbReference type="InterPro" id="IPR037069">
    <property type="entry name" value="AcylCoA_DH/ox_N_sf"/>
</dbReference>
<dbReference type="InterPro" id="IPR013107">
    <property type="entry name" value="Acyl-CoA_DH_C"/>
</dbReference>
<gene>
    <name evidence="7" type="ORF">ACFYNQ_51215</name>
</gene>
<dbReference type="Pfam" id="PF02770">
    <property type="entry name" value="Acyl-CoA_dh_M"/>
    <property type="match status" value="1"/>
</dbReference>
<dbReference type="Gene3D" id="3.40.50.620">
    <property type="entry name" value="HUPs"/>
    <property type="match status" value="1"/>
</dbReference>
<dbReference type="Proteomes" id="UP001601303">
    <property type="component" value="Unassembled WGS sequence"/>
</dbReference>
<feature type="domain" description="Acyl-CoA dehydrogenase C-terminal" evidence="6">
    <location>
        <begin position="270"/>
        <end position="391"/>
    </location>
</feature>
<name>A0ABW6ML75_9ACTN</name>
<proteinExistence type="predicted"/>
<dbReference type="EMBL" id="JBIAHM010000045">
    <property type="protein sequence ID" value="MFE9606887.1"/>
    <property type="molecule type" value="Genomic_DNA"/>
</dbReference>
<dbReference type="Pfam" id="PF08028">
    <property type="entry name" value="Acyl-CoA_dh_2"/>
    <property type="match status" value="1"/>
</dbReference>
<feature type="domain" description="Acyl-CoA oxidase/dehydrogenase middle" evidence="4">
    <location>
        <begin position="158"/>
        <end position="239"/>
    </location>
</feature>
<comment type="caution">
    <text evidence="7">The sequence shown here is derived from an EMBL/GenBank/DDBJ whole genome shotgun (WGS) entry which is preliminary data.</text>
</comment>
<dbReference type="Gene3D" id="1.20.140.10">
    <property type="entry name" value="Butyryl-CoA Dehydrogenase, subunit A, domain 3"/>
    <property type="match status" value="1"/>
</dbReference>
<evidence type="ECO:0000259" key="4">
    <source>
        <dbReference type="Pfam" id="PF02770"/>
    </source>
</evidence>
<accession>A0ABW6ML75</accession>
<dbReference type="InterPro" id="IPR014729">
    <property type="entry name" value="Rossmann-like_a/b/a_fold"/>
</dbReference>
<keyword evidence="2 7" id="KW-0560">Oxidoreductase</keyword>
<dbReference type="InterPro" id="IPR006091">
    <property type="entry name" value="Acyl-CoA_Oxase/DH_mid-dom"/>
</dbReference>
<evidence type="ECO:0000256" key="2">
    <source>
        <dbReference type="ARBA" id="ARBA00023002"/>
    </source>
</evidence>
<dbReference type="PANTHER" id="PTHR43884">
    <property type="entry name" value="ACYL-COA DEHYDROGENASE"/>
    <property type="match status" value="1"/>
</dbReference>
<dbReference type="InterPro" id="IPR046373">
    <property type="entry name" value="Acyl-CoA_Oxase/DH_mid-dom_sf"/>
</dbReference>
<feature type="domain" description="Acyl-CoA dehydrogenase/oxidase N-terminal" evidence="5">
    <location>
        <begin position="41"/>
        <end position="138"/>
    </location>
</feature>
<keyword evidence="1" id="KW-0285">Flavoprotein</keyword>
<dbReference type="GO" id="GO:0016491">
    <property type="term" value="F:oxidoreductase activity"/>
    <property type="evidence" value="ECO:0007669"/>
    <property type="project" value="UniProtKB-KW"/>
</dbReference>
<evidence type="ECO:0000256" key="1">
    <source>
        <dbReference type="ARBA" id="ARBA00022630"/>
    </source>
</evidence>
<sequence length="448" mass="48281">MGSSHHHHHHSSGLVPRGSHMHLLITRPARQRYVELAEDMAAVFRERAAEHDRTAAFPFRNIDELRAAGYLALTVPRELGGLGGTLADMAVAQERLAAGCASTALAVNMHLSMAGQMARAWRTTGDERARKTLTEIVEGRVILMGATAEPGHALVRTTGAKARKVEGGYLVTGDKTFGTGSAVMTHMTSMAEYREHPDGPHVLVFRIPADSPGVRVLEGTWNTSGLRATRSENIELRDVMVPEENVLTSYPVGSLDGSLLQTVWGWAMPTFAAVYLGVAVGAFETCVRDVRSRGWEDRPYIRAEIAACEELIETSRALIERTAGEVMGNGLWNALTIQQGMARAVLTKNVGTNNAVEIVDRVIRIIGTPALRPGSVYERAHRDVRAGTMHPYSNADACDLIAATTLGEETAPVHPPRLDRLAEPAPEAEAEVEAGAKASDTAVRPAAS</sequence>
<dbReference type="PANTHER" id="PTHR43884:SF25">
    <property type="entry name" value="ACYL-COA DEHYDROGENASE YDBM-RELATED"/>
    <property type="match status" value="1"/>
</dbReference>
<evidence type="ECO:0000256" key="3">
    <source>
        <dbReference type="SAM" id="MobiDB-lite"/>
    </source>
</evidence>
<dbReference type="InterPro" id="IPR009100">
    <property type="entry name" value="AcylCoA_DH/oxidase_NM_dom_sf"/>
</dbReference>
<protein>
    <submittedName>
        <fullName evidence="7">Acyl-CoA dehydrogenase family protein</fullName>
        <ecNumber evidence="7">1.-.-.-</ecNumber>
    </submittedName>
</protein>
<feature type="region of interest" description="Disordered" evidence="3">
    <location>
        <begin position="410"/>
        <end position="448"/>
    </location>
</feature>
<dbReference type="Pfam" id="PF02771">
    <property type="entry name" value="Acyl-CoA_dh_N"/>
    <property type="match status" value="1"/>
</dbReference>
<dbReference type="Gene3D" id="2.40.110.10">
    <property type="entry name" value="Butyryl-CoA Dehydrogenase, subunit A, domain 2"/>
    <property type="match status" value="1"/>
</dbReference>
<keyword evidence="8" id="KW-1185">Reference proteome</keyword>
<reference evidence="7 8" key="1">
    <citation type="submission" date="2024-10" db="EMBL/GenBank/DDBJ databases">
        <title>The Natural Products Discovery Center: Release of the First 8490 Sequenced Strains for Exploring Actinobacteria Biosynthetic Diversity.</title>
        <authorList>
            <person name="Kalkreuter E."/>
            <person name="Kautsar S.A."/>
            <person name="Yang D."/>
            <person name="Bader C.D."/>
            <person name="Teijaro C.N."/>
            <person name="Fluegel L."/>
            <person name="Davis C.M."/>
            <person name="Simpson J.R."/>
            <person name="Lauterbach L."/>
            <person name="Steele A.D."/>
            <person name="Gui C."/>
            <person name="Meng S."/>
            <person name="Li G."/>
            <person name="Viehrig K."/>
            <person name="Ye F."/>
            <person name="Su P."/>
            <person name="Kiefer A.F."/>
            <person name="Nichols A."/>
            <person name="Cepeda A.J."/>
            <person name="Yan W."/>
            <person name="Fan B."/>
            <person name="Jiang Y."/>
            <person name="Adhikari A."/>
            <person name="Zheng C.-J."/>
            <person name="Schuster L."/>
            <person name="Cowan T.M."/>
            <person name="Smanski M.J."/>
            <person name="Chevrette M.G."/>
            <person name="De Carvalho L.P.S."/>
            <person name="Shen B."/>
        </authorList>
    </citation>
    <scope>NUCLEOTIDE SEQUENCE [LARGE SCALE GENOMIC DNA]</scope>
    <source>
        <strain evidence="7 8">NPDC006488</strain>
    </source>
</reference>
<dbReference type="RefSeq" id="WP_364190746.1">
    <property type="nucleotide sequence ID" value="NZ_JBIAHM010000045.1"/>
</dbReference>
<dbReference type="InterPro" id="IPR013786">
    <property type="entry name" value="AcylCoA_DH/ox_N"/>
</dbReference>
<evidence type="ECO:0000259" key="6">
    <source>
        <dbReference type="Pfam" id="PF08028"/>
    </source>
</evidence>
<dbReference type="SUPFAM" id="SSF47203">
    <property type="entry name" value="Acyl-CoA dehydrogenase C-terminal domain-like"/>
    <property type="match status" value="1"/>
</dbReference>
<evidence type="ECO:0000313" key="8">
    <source>
        <dbReference type="Proteomes" id="UP001601303"/>
    </source>
</evidence>
<evidence type="ECO:0000313" key="7">
    <source>
        <dbReference type="EMBL" id="MFE9606887.1"/>
    </source>
</evidence>
<dbReference type="Gene3D" id="1.10.540.10">
    <property type="entry name" value="Acyl-CoA dehydrogenase/oxidase, N-terminal domain"/>
    <property type="match status" value="1"/>
</dbReference>
<dbReference type="SUPFAM" id="SSF56645">
    <property type="entry name" value="Acyl-CoA dehydrogenase NM domain-like"/>
    <property type="match status" value="1"/>
</dbReference>